<protein>
    <submittedName>
        <fullName evidence="10">Sugar ABC transporter permease</fullName>
    </submittedName>
</protein>
<dbReference type="PANTHER" id="PTHR30193:SF41">
    <property type="entry name" value="DIACETYLCHITOBIOSE UPTAKE SYSTEM PERMEASE PROTEIN NGCF"/>
    <property type="match status" value="1"/>
</dbReference>
<name>A0ABX1G4F4_9MICC</name>
<evidence type="ECO:0000256" key="4">
    <source>
        <dbReference type="ARBA" id="ARBA00022692"/>
    </source>
</evidence>
<keyword evidence="5 7" id="KW-1133">Transmembrane helix</keyword>
<evidence type="ECO:0000256" key="3">
    <source>
        <dbReference type="ARBA" id="ARBA00022475"/>
    </source>
</evidence>
<proteinExistence type="inferred from homology"/>
<evidence type="ECO:0000256" key="1">
    <source>
        <dbReference type="ARBA" id="ARBA00004651"/>
    </source>
</evidence>
<evidence type="ECO:0000313" key="10">
    <source>
        <dbReference type="EMBL" id="NKG20550.1"/>
    </source>
</evidence>
<dbReference type="EMBL" id="JAAWVT010000002">
    <property type="protein sequence ID" value="NKG20550.1"/>
    <property type="molecule type" value="Genomic_DNA"/>
</dbReference>
<feature type="transmembrane region" description="Helical" evidence="7">
    <location>
        <begin position="28"/>
        <end position="47"/>
    </location>
</feature>
<dbReference type="PROSITE" id="PS50928">
    <property type="entry name" value="ABC_TM1"/>
    <property type="match status" value="1"/>
</dbReference>
<comment type="similarity">
    <text evidence="7">Belongs to the binding-protein-dependent transport system permease family.</text>
</comment>
<evidence type="ECO:0000256" key="7">
    <source>
        <dbReference type="RuleBase" id="RU363032"/>
    </source>
</evidence>
<dbReference type="Pfam" id="PF00528">
    <property type="entry name" value="BPD_transp_1"/>
    <property type="match status" value="1"/>
</dbReference>
<keyword evidence="11" id="KW-1185">Reference proteome</keyword>
<feature type="region of interest" description="Disordered" evidence="8">
    <location>
        <begin position="1"/>
        <end position="21"/>
    </location>
</feature>
<evidence type="ECO:0000259" key="9">
    <source>
        <dbReference type="PROSITE" id="PS50928"/>
    </source>
</evidence>
<comment type="caution">
    <text evidence="10">The sequence shown here is derived from an EMBL/GenBank/DDBJ whole genome shotgun (WGS) entry which is preliminary data.</text>
</comment>
<keyword evidence="6 7" id="KW-0472">Membrane</keyword>
<dbReference type="InterPro" id="IPR000515">
    <property type="entry name" value="MetI-like"/>
</dbReference>
<organism evidence="10 11">
    <name type="scientific">Paeniglutamicibacter terrestris</name>
    <dbReference type="NCBI Taxonomy" id="2723403"/>
    <lineage>
        <taxon>Bacteria</taxon>
        <taxon>Bacillati</taxon>
        <taxon>Actinomycetota</taxon>
        <taxon>Actinomycetes</taxon>
        <taxon>Micrococcales</taxon>
        <taxon>Micrococcaceae</taxon>
        <taxon>Paeniglutamicibacter</taxon>
    </lineage>
</organism>
<dbReference type="InterPro" id="IPR035906">
    <property type="entry name" value="MetI-like_sf"/>
</dbReference>
<feature type="domain" description="ABC transmembrane type-1" evidence="9">
    <location>
        <begin position="84"/>
        <end position="298"/>
    </location>
</feature>
<comment type="subcellular location">
    <subcellularLocation>
        <location evidence="1 7">Cell membrane</location>
        <topology evidence="1 7">Multi-pass membrane protein</topology>
    </subcellularLocation>
</comment>
<evidence type="ECO:0000256" key="5">
    <source>
        <dbReference type="ARBA" id="ARBA00022989"/>
    </source>
</evidence>
<dbReference type="SUPFAM" id="SSF161098">
    <property type="entry name" value="MetI-like"/>
    <property type="match status" value="1"/>
</dbReference>
<dbReference type="PANTHER" id="PTHR30193">
    <property type="entry name" value="ABC TRANSPORTER PERMEASE PROTEIN"/>
    <property type="match status" value="1"/>
</dbReference>
<dbReference type="RefSeq" id="WP_168151414.1">
    <property type="nucleotide sequence ID" value="NZ_JAAWVT010000002.1"/>
</dbReference>
<feature type="transmembrane region" description="Helical" evidence="7">
    <location>
        <begin position="169"/>
        <end position="197"/>
    </location>
</feature>
<dbReference type="Proteomes" id="UP000746595">
    <property type="component" value="Unassembled WGS sequence"/>
</dbReference>
<evidence type="ECO:0000256" key="8">
    <source>
        <dbReference type="SAM" id="MobiDB-lite"/>
    </source>
</evidence>
<dbReference type="Gene3D" id="1.10.3720.10">
    <property type="entry name" value="MetI-like"/>
    <property type="match status" value="1"/>
</dbReference>
<evidence type="ECO:0000313" key="11">
    <source>
        <dbReference type="Proteomes" id="UP000746595"/>
    </source>
</evidence>
<feature type="transmembrane region" description="Helical" evidence="7">
    <location>
        <begin position="122"/>
        <end position="143"/>
    </location>
</feature>
<keyword evidence="3" id="KW-1003">Cell membrane</keyword>
<evidence type="ECO:0000256" key="6">
    <source>
        <dbReference type="ARBA" id="ARBA00023136"/>
    </source>
</evidence>
<reference evidence="10 11" key="1">
    <citation type="submission" date="2020-04" db="EMBL/GenBank/DDBJ databases">
        <title>Paeniglutamicibacter sp. ANT13_2, a novel actinomycete isolated from sediment in Antarctica.</title>
        <authorList>
            <person name="Sakdapetsiri C."/>
            <person name="Pinyakong O."/>
        </authorList>
    </citation>
    <scope>NUCLEOTIDE SEQUENCE [LARGE SCALE GENOMIC DNA]</scope>
    <source>
        <strain evidence="10 11">ANT13_2</strain>
    </source>
</reference>
<gene>
    <name evidence="10" type="ORF">HED64_07465</name>
</gene>
<feature type="transmembrane region" description="Helical" evidence="7">
    <location>
        <begin position="83"/>
        <end position="110"/>
    </location>
</feature>
<feature type="transmembrane region" description="Helical" evidence="7">
    <location>
        <begin position="218"/>
        <end position="242"/>
    </location>
</feature>
<keyword evidence="2 7" id="KW-0813">Transport</keyword>
<keyword evidence="4 7" id="KW-0812">Transmembrane</keyword>
<dbReference type="InterPro" id="IPR051393">
    <property type="entry name" value="ABC_transporter_permease"/>
</dbReference>
<sequence>MRASPKESRTTGAPRNASGRRGHAATPYLFIAPAFILYAAFMLYPLARSVHLSLFAWDGLTLATFVGFGNYTELFTDDRLRAAFGHALAFIIFFAVIPCGIGLVLAAVLTRSKARGLSLFRTLVFLPQVIAMVVVSVAFKQIYAPDGLLNSALRSIGLDSLTRAWLGDYVFSLPAVGLIGSWVSTGLVTVLLLAGMAKIPTELFEAARLDGAGAVREFIFIIVPSVRAELTVALTLTIVASLKTFDLIYMTTAGGPGSSTTVPSYEVYRRAFETGQVGSAAAIGVTLSIIIFLITLAVNRISERGA</sequence>
<accession>A0ABX1G4F4</accession>
<dbReference type="CDD" id="cd06261">
    <property type="entry name" value="TM_PBP2"/>
    <property type="match status" value="1"/>
</dbReference>
<feature type="transmembrane region" description="Helical" evidence="7">
    <location>
        <begin position="277"/>
        <end position="298"/>
    </location>
</feature>
<evidence type="ECO:0000256" key="2">
    <source>
        <dbReference type="ARBA" id="ARBA00022448"/>
    </source>
</evidence>